<reference evidence="2 3" key="1">
    <citation type="submission" date="2021-06" db="EMBL/GenBank/DDBJ databases">
        <title>Complete genome of Haloferula helveola possessing various polysaccharide degrading enzymes.</title>
        <authorList>
            <person name="Takami H."/>
            <person name="Huang C."/>
            <person name="Hamasaki K."/>
        </authorList>
    </citation>
    <scope>NUCLEOTIDE SEQUENCE [LARGE SCALE GENOMIC DNA]</scope>
    <source>
        <strain evidence="2 3">CN-1</strain>
    </source>
</reference>
<proteinExistence type="predicted"/>
<protein>
    <recommendedName>
        <fullName evidence="4">HEAT repeat domain-containing protein</fullName>
    </recommendedName>
</protein>
<feature type="compositionally biased region" description="Basic and acidic residues" evidence="1">
    <location>
        <begin position="24"/>
        <end position="45"/>
    </location>
</feature>
<feature type="region of interest" description="Disordered" evidence="1">
    <location>
        <begin position="13"/>
        <end position="45"/>
    </location>
</feature>
<evidence type="ECO:0008006" key="4">
    <source>
        <dbReference type="Google" id="ProtNLM"/>
    </source>
</evidence>
<organism evidence="2 3">
    <name type="scientific">Haloferula helveola</name>
    <dbReference type="NCBI Taxonomy" id="490095"/>
    <lineage>
        <taxon>Bacteria</taxon>
        <taxon>Pseudomonadati</taxon>
        <taxon>Verrucomicrobiota</taxon>
        <taxon>Verrucomicrobiia</taxon>
        <taxon>Verrucomicrobiales</taxon>
        <taxon>Verrucomicrobiaceae</taxon>
        <taxon>Haloferula</taxon>
    </lineage>
</organism>
<evidence type="ECO:0000313" key="2">
    <source>
        <dbReference type="EMBL" id="BCX49355.1"/>
    </source>
</evidence>
<name>A0ABM7RHK9_9BACT</name>
<evidence type="ECO:0000313" key="3">
    <source>
        <dbReference type="Proteomes" id="UP001374893"/>
    </source>
</evidence>
<evidence type="ECO:0000256" key="1">
    <source>
        <dbReference type="SAM" id="MobiDB-lite"/>
    </source>
</evidence>
<dbReference type="EMBL" id="AP024702">
    <property type="protein sequence ID" value="BCX49355.1"/>
    <property type="molecule type" value="Genomic_DNA"/>
</dbReference>
<keyword evidence="3" id="KW-1185">Reference proteome</keyword>
<dbReference type="Proteomes" id="UP001374893">
    <property type="component" value="Chromosome"/>
</dbReference>
<sequence length="271" mass="29567">MVVLLGAALCGCRRSDEPAGAAPSKDDAEKSGAKISKRTEFEPQEDPVIRVREKYNAAEQITDPEERTKALEAVAWDALELDPDLSLEAVNQLAAGSDGSRRLIGHMAMRLADEDAEQALQWVRALEDPAERSDAIGRVTVVMANEDPRRAADLAVNEMAEGRAKDKAVVQIVQRWVQIEPAEAAAWIILYPDTNVRTDGVRSMLDIWLSKDSASAGSWVGNLAPGPVRDHTLETAEELLHGRLADRAPAFVGALNDPELQTQFQSLRNAK</sequence>
<gene>
    <name evidence="2" type="ORF">HAHE_32630</name>
</gene>
<accession>A0ABM7RHK9</accession>